<proteinExistence type="predicted"/>
<accession>A0A0G1CDU7</accession>
<dbReference type="Gene3D" id="3.30.540.10">
    <property type="entry name" value="Fructose-1,6-Bisphosphatase, subunit A, domain 1"/>
    <property type="match status" value="1"/>
</dbReference>
<name>A0A0G1CDU7_9BACT</name>
<organism evidence="1 2">
    <name type="scientific">Candidatus Gottesmanbacteria bacterium GW2011_GWA1_43_11</name>
    <dbReference type="NCBI Taxonomy" id="1618436"/>
    <lineage>
        <taxon>Bacteria</taxon>
        <taxon>Candidatus Gottesmaniibacteriota</taxon>
    </lineage>
</organism>
<protein>
    <submittedName>
        <fullName evidence="1">Inositol monophosphatase</fullName>
    </submittedName>
</protein>
<dbReference type="Proteomes" id="UP000034543">
    <property type="component" value="Unassembled WGS sequence"/>
</dbReference>
<gene>
    <name evidence="1" type="ORF">UV59_C0033G0005</name>
</gene>
<dbReference type="EMBL" id="LCFB01000033">
    <property type="protein sequence ID" value="KKS83707.1"/>
    <property type="molecule type" value="Genomic_DNA"/>
</dbReference>
<dbReference type="SUPFAM" id="SSF56655">
    <property type="entry name" value="Carbohydrate phosphatase"/>
    <property type="match status" value="1"/>
</dbReference>
<reference evidence="1 2" key="1">
    <citation type="journal article" date="2015" name="Nature">
        <title>rRNA introns, odd ribosomes, and small enigmatic genomes across a large radiation of phyla.</title>
        <authorList>
            <person name="Brown C.T."/>
            <person name="Hug L.A."/>
            <person name="Thomas B.C."/>
            <person name="Sharon I."/>
            <person name="Castelle C.J."/>
            <person name="Singh A."/>
            <person name="Wilkins M.J."/>
            <person name="Williams K.H."/>
            <person name="Banfield J.F."/>
        </authorList>
    </citation>
    <scope>NUCLEOTIDE SEQUENCE [LARGE SCALE GENOMIC DNA]</scope>
</reference>
<sequence length="210" mass="23100">MTEKEIDIHYEVVGRIQAAGLDALKNALKRVRDLGEYGKLKDKMNRFGEQGLRADYEAEEAVIKSLKEAGLPGTIISEEHGLIDLVENPTMLVVLDGIDGTAAYKKGGRCGPMLAIFSNTRRIIDEFTYDDCIFGGVADIKSGEITYAVKGQGSYILYENGKTDYAHVSTRTRLTNEVKIYIDGGENGMAVNDKVFTGPLETIKFKTPPL</sequence>
<comment type="caution">
    <text evidence="1">The sequence shown here is derived from an EMBL/GenBank/DDBJ whole genome shotgun (WGS) entry which is preliminary data.</text>
</comment>
<dbReference type="STRING" id="1618436.UV59_C0033G0005"/>
<evidence type="ECO:0000313" key="2">
    <source>
        <dbReference type="Proteomes" id="UP000034543"/>
    </source>
</evidence>
<evidence type="ECO:0000313" key="1">
    <source>
        <dbReference type="EMBL" id="KKS83707.1"/>
    </source>
</evidence>
<dbReference type="AlphaFoldDB" id="A0A0G1CDU7"/>